<dbReference type="InterPro" id="IPR016186">
    <property type="entry name" value="C-type_lectin-like/link_sf"/>
</dbReference>
<evidence type="ECO:0000313" key="2">
    <source>
        <dbReference type="EMBL" id="CAL4078526.1"/>
    </source>
</evidence>
<dbReference type="Proteomes" id="UP001497623">
    <property type="component" value="Unassembled WGS sequence"/>
</dbReference>
<gene>
    <name evidence="2" type="ORF">MNOR_LOCUS10677</name>
</gene>
<organism evidence="2 3">
    <name type="scientific">Meganyctiphanes norvegica</name>
    <name type="common">Northern krill</name>
    <name type="synonym">Thysanopoda norvegica</name>
    <dbReference type="NCBI Taxonomy" id="48144"/>
    <lineage>
        <taxon>Eukaryota</taxon>
        <taxon>Metazoa</taxon>
        <taxon>Ecdysozoa</taxon>
        <taxon>Arthropoda</taxon>
        <taxon>Crustacea</taxon>
        <taxon>Multicrustacea</taxon>
        <taxon>Malacostraca</taxon>
        <taxon>Eumalacostraca</taxon>
        <taxon>Eucarida</taxon>
        <taxon>Euphausiacea</taxon>
        <taxon>Euphausiidae</taxon>
        <taxon>Meganyctiphanes</taxon>
    </lineage>
</organism>
<dbReference type="EMBL" id="CAXKWB010005457">
    <property type="protein sequence ID" value="CAL4078526.1"/>
    <property type="molecule type" value="Genomic_DNA"/>
</dbReference>
<reference evidence="2 3" key="1">
    <citation type="submission" date="2024-05" db="EMBL/GenBank/DDBJ databases">
        <authorList>
            <person name="Wallberg A."/>
        </authorList>
    </citation>
    <scope>NUCLEOTIDE SEQUENCE [LARGE SCALE GENOMIC DNA]</scope>
</reference>
<dbReference type="InterPro" id="IPR016187">
    <property type="entry name" value="CTDL_fold"/>
</dbReference>
<dbReference type="Gene3D" id="3.10.100.10">
    <property type="entry name" value="Mannose-Binding Protein A, subunit A"/>
    <property type="match status" value="1"/>
</dbReference>
<feature type="signal peptide" evidence="1">
    <location>
        <begin position="1"/>
        <end position="16"/>
    </location>
</feature>
<protein>
    <recommendedName>
        <fullName evidence="4">C-type lectin</fullName>
    </recommendedName>
</protein>
<name>A0AAV2QB76_MEGNR</name>
<comment type="caution">
    <text evidence="2">The sequence shown here is derived from an EMBL/GenBank/DDBJ whole genome shotgun (WGS) entry which is preliminary data.</text>
</comment>
<dbReference type="SUPFAM" id="SSF56436">
    <property type="entry name" value="C-type lectin-like"/>
    <property type="match status" value="1"/>
</dbReference>
<evidence type="ECO:0000256" key="1">
    <source>
        <dbReference type="SAM" id="SignalP"/>
    </source>
</evidence>
<proteinExistence type="predicted"/>
<evidence type="ECO:0000313" key="3">
    <source>
        <dbReference type="Proteomes" id="UP001497623"/>
    </source>
</evidence>
<evidence type="ECO:0008006" key="4">
    <source>
        <dbReference type="Google" id="ProtNLM"/>
    </source>
</evidence>
<keyword evidence="1" id="KW-0732">Signal</keyword>
<sequence>MLALFVVGLVATTVTALTVDANNPVVHEELEPHLVLSYADSLARCEEASMPAVMPKTPEMWKQVSETLFNIGYGDEHMWVPAKMADDGTLKWMDGTDVTLTNITPVESDVDTSEGLCLAMSPEEDHHGELAPCYAVILPMICHP</sequence>
<accession>A0AAV2QB76</accession>
<keyword evidence="3" id="KW-1185">Reference proteome</keyword>
<feature type="chain" id="PRO_5043348768" description="C-type lectin" evidence="1">
    <location>
        <begin position="17"/>
        <end position="144"/>
    </location>
</feature>
<dbReference type="AlphaFoldDB" id="A0AAV2QB76"/>